<feature type="region of interest" description="Disordered" evidence="5">
    <location>
        <begin position="411"/>
        <end position="430"/>
    </location>
</feature>
<feature type="signal peptide" evidence="6">
    <location>
        <begin position="1"/>
        <end position="25"/>
    </location>
</feature>
<dbReference type="GO" id="GO:0016787">
    <property type="term" value="F:hydrolase activity"/>
    <property type="evidence" value="ECO:0007669"/>
    <property type="project" value="UniProtKB-KW"/>
</dbReference>
<name>A0ABY9MN22_9GAMM</name>
<proteinExistence type="inferred from homology"/>
<accession>A0ABY9MN22</accession>
<evidence type="ECO:0000256" key="6">
    <source>
        <dbReference type="SAM" id="SignalP"/>
    </source>
</evidence>
<dbReference type="Gene3D" id="3.20.20.80">
    <property type="entry name" value="Glycosidases"/>
    <property type="match status" value="1"/>
</dbReference>
<feature type="active site" description="Proton donor" evidence="4">
    <location>
        <position position="142"/>
    </location>
</feature>
<dbReference type="PROSITE" id="PS51764">
    <property type="entry name" value="GH26"/>
    <property type="match status" value="1"/>
</dbReference>
<dbReference type="Pfam" id="PF02156">
    <property type="entry name" value="Glyco_hydro_26"/>
    <property type="match status" value="1"/>
</dbReference>
<evidence type="ECO:0000256" key="3">
    <source>
        <dbReference type="ARBA" id="ARBA00023295"/>
    </source>
</evidence>
<dbReference type="RefSeq" id="WP_308894235.1">
    <property type="nucleotide sequence ID" value="NZ_CP133218.1"/>
</dbReference>
<keyword evidence="2 4" id="KW-0378">Hydrolase</keyword>
<protein>
    <submittedName>
        <fullName evidence="8">Glycosyl hydrolase</fullName>
    </submittedName>
</protein>
<dbReference type="Proteomes" id="UP001236657">
    <property type="component" value="Chromosome"/>
</dbReference>
<evidence type="ECO:0000313" key="9">
    <source>
        <dbReference type="Proteomes" id="UP001236657"/>
    </source>
</evidence>
<dbReference type="InterPro" id="IPR017853">
    <property type="entry name" value="GH"/>
</dbReference>
<keyword evidence="9" id="KW-1185">Reference proteome</keyword>
<keyword evidence="6" id="KW-0732">Signal</keyword>
<dbReference type="EMBL" id="CP133218">
    <property type="protein sequence ID" value="WML89922.1"/>
    <property type="molecule type" value="Genomic_DNA"/>
</dbReference>
<feature type="chain" id="PRO_5046527226" evidence="6">
    <location>
        <begin position="26"/>
        <end position="430"/>
    </location>
</feature>
<comment type="similarity">
    <text evidence="1 4">Belongs to the glycosyl hydrolase 26 family.</text>
</comment>
<feature type="region of interest" description="Disordered" evidence="5">
    <location>
        <begin position="344"/>
        <end position="382"/>
    </location>
</feature>
<evidence type="ECO:0000259" key="7">
    <source>
        <dbReference type="PROSITE" id="PS51764"/>
    </source>
</evidence>
<sequence length="430" mass="47137">MCKHPIFTLHALTVACCLYAGGAHASAMLGAYVDYDGWNTTTIDQLNAVTTKPLSVVNLFSGFDQDWTSLSVQATNIVSRHAAPMITWMPSQSARPDSNLLGEINNGQWNAYIDNWIAGLKNWQATYPADKRPTVLLRFAHEFNGNWYAWGNDPDGLKKAWRYLYTRFAEAGVTGVEWVWCANNVNVDSYNDITRYYPGDDVVDWTSLDGYNWGSNYSFTQWKGFAETFSAPYAKLVTNYPTKPILLAEVASAEPADVPNPLYGQNGNDSDAGQSKEAWVQDMYTRIMAEYPAIRAVSWFNTNKELSWALNGAGNTGLVAYNVVAANGYYSPVFTPLITAAPAPATPTDSNTTTNTKGGKSGGGGGKKTSTSTMTTLSVTESTRDTGLQRALAVSHMPVVVGEKLLEREAEGFRSLSQSALQALRKERVR</sequence>
<evidence type="ECO:0000256" key="2">
    <source>
        <dbReference type="ARBA" id="ARBA00022801"/>
    </source>
</evidence>
<feature type="compositionally biased region" description="Low complexity" evidence="5">
    <location>
        <begin position="344"/>
        <end position="358"/>
    </location>
</feature>
<feature type="active site" description="Nucleophile" evidence="4">
    <location>
        <position position="249"/>
    </location>
</feature>
<feature type="domain" description="GH26" evidence="7">
    <location>
        <begin position="9"/>
        <end position="350"/>
    </location>
</feature>
<dbReference type="InterPro" id="IPR022790">
    <property type="entry name" value="GH26_dom"/>
</dbReference>
<dbReference type="PANTHER" id="PTHR40079:SF4">
    <property type="entry name" value="GH26 DOMAIN-CONTAINING PROTEIN-RELATED"/>
    <property type="match status" value="1"/>
</dbReference>
<dbReference type="SUPFAM" id="SSF51445">
    <property type="entry name" value="(Trans)glycosidases"/>
    <property type="match status" value="1"/>
</dbReference>
<evidence type="ECO:0000256" key="4">
    <source>
        <dbReference type="PROSITE-ProRule" id="PRU01100"/>
    </source>
</evidence>
<evidence type="ECO:0000256" key="5">
    <source>
        <dbReference type="SAM" id="MobiDB-lite"/>
    </source>
</evidence>
<dbReference type="PROSITE" id="PS51257">
    <property type="entry name" value="PROKAR_LIPOPROTEIN"/>
    <property type="match status" value="1"/>
</dbReference>
<evidence type="ECO:0000313" key="8">
    <source>
        <dbReference type="EMBL" id="WML89922.1"/>
    </source>
</evidence>
<feature type="compositionally biased region" description="Low complexity" evidence="5">
    <location>
        <begin position="368"/>
        <end position="381"/>
    </location>
</feature>
<organism evidence="8 9">
    <name type="scientific">Thiothrix lacustris</name>
    <dbReference type="NCBI Taxonomy" id="525917"/>
    <lineage>
        <taxon>Bacteria</taxon>
        <taxon>Pseudomonadati</taxon>
        <taxon>Pseudomonadota</taxon>
        <taxon>Gammaproteobacteria</taxon>
        <taxon>Thiotrichales</taxon>
        <taxon>Thiotrichaceae</taxon>
        <taxon>Thiothrix</taxon>
    </lineage>
</organism>
<gene>
    <name evidence="8" type="ORF">RCF98_13200</name>
</gene>
<dbReference type="PANTHER" id="PTHR40079">
    <property type="entry name" value="MANNAN ENDO-1,4-BETA-MANNOSIDASE E-RELATED"/>
    <property type="match status" value="1"/>
</dbReference>
<evidence type="ECO:0000256" key="1">
    <source>
        <dbReference type="ARBA" id="ARBA00007754"/>
    </source>
</evidence>
<reference evidence="8 9" key="1">
    <citation type="submission" date="2023-08" db="EMBL/GenBank/DDBJ databases">
        <title>New molecular markers tilS and rpoB for phylogenetic and monitoring studies of the genus Thiothrix biodiversity.</title>
        <authorList>
            <person name="Ravin N.V."/>
            <person name="Smolyakov D."/>
            <person name="Markov N.D."/>
            <person name="Beletsky A.V."/>
            <person name="Mardanov A.V."/>
            <person name="Rudenko T.S."/>
            <person name="Grabovich M.Y."/>
        </authorList>
    </citation>
    <scope>NUCLEOTIDE SEQUENCE [LARGE SCALE GENOMIC DNA]</scope>
    <source>
        <strain evidence="8 9">MK1</strain>
    </source>
</reference>
<dbReference type="InterPro" id="IPR000805">
    <property type="entry name" value="Glyco_hydro_26"/>
</dbReference>
<keyword evidence="3 4" id="KW-0326">Glycosidase</keyword>